<keyword evidence="7" id="KW-0961">Cell wall biogenesis/degradation</keyword>
<dbReference type="InterPro" id="IPR005150">
    <property type="entry name" value="Cellulose_synth"/>
</dbReference>
<gene>
    <name evidence="9" type="ORF">ZOSMA_105G00100</name>
</gene>
<evidence type="ECO:0000256" key="4">
    <source>
        <dbReference type="ARBA" id="ARBA00022692"/>
    </source>
</evidence>
<evidence type="ECO:0000256" key="5">
    <source>
        <dbReference type="ARBA" id="ARBA00022989"/>
    </source>
</evidence>
<dbReference type="GO" id="GO:0071555">
    <property type="term" value="P:cell wall organization"/>
    <property type="evidence" value="ECO:0007669"/>
    <property type="project" value="UniProtKB-KW"/>
</dbReference>
<keyword evidence="4" id="KW-0812">Transmembrane</keyword>
<dbReference type="GO" id="GO:0016020">
    <property type="term" value="C:membrane"/>
    <property type="evidence" value="ECO:0007669"/>
    <property type="project" value="InterPro"/>
</dbReference>
<evidence type="ECO:0000256" key="2">
    <source>
        <dbReference type="ARBA" id="ARBA00022676"/>
    </source>
</evidence>
<dbReference type="PANTHER" id="PTHR13301">
    <property type="entry name" value="X-BOX TRANSCRIPTION FACTOR-RELATED"/>
    <property type="match status" value="1"/>
</dbReference>
<keyword evidence="2" id="KW-0328">Glycosyltransferase</keyword>
<comment type="subcellular location">
    <subcellularLocation>
        <location evidence="1">Endomembrane system</location>
    </subcellularLocation>
</comment>
<dbReference type="AlphaFoldDB" id="A0A0K9Q4J1"/>
<comment type="caution">
    <text evidence="9">The sequence shown here is derived from an EMBL/GenBank/DDBJ whole genome shotgun (WGS) entry which is preliminary data.</text>
</comment>
<keyword evidence="5" id="KW-1133">Transmembrane helix</keyword>
<evidence type="ECO:0000256" key="6">
    <source>
        <dbReference type="ARBA" id="ARBA00023136"/>
    </source>
</evidence>
<dbReference type="Pfam" id="PF03552">
    <property type="entry name" value="Cellulose_synt"/>
    <property type="match status" value="1"/>
</dbReference>
<proteinExistence type="predicted"/>
<dbReference type="GO" id="GO:0016760">
    <property type="term" value="F:cellulose synthase (UDP-forming) activity"/>
    <property type="evidence" value="ECO:0007669"/>
    <property type="project" value="InterPro"/>
</dbReference>
<dbReference type="Proteomes" id="UP000036987">
    <property type="component" value="Unassembled WGS sequence"/>
</dbReference>
<keyword evidence="6" id="KW-0472">Membrane</keyword>
<dbReference type="EMBL" id="LFYR01000069">
    <property type="protein sequence ID" value="KMZ76183.1"/>
    <property type="molecule type" value="Genomic_DNA"/>
</dbReference>
<evidence type="ECO:0000256" key="7">
    <source>
        <dbReference type="ARBA" id="ARBA00023316"/>
    </source>
</evidence>
<evidence type="ECO:0000256" key="1">
    <source>
        <dbReference type="ARBA" id="ARBA00004308"/>
    </source>
</evidence>
<evidence type="ECO:0000256" key="8">
    <source>
        <dbReference type="PIRSR" id="PIRSR605150-2"/>
    </source>
</evidence>
<dbReference type="STRING" id="29655.A0A0K9Q4J1"/>
<sequence length="51" mass="5970">MWALNQAYHWQLMELLGMDVFICTEDLYKEPPIGVVNTALSVMAYDYPMEK</sequence>
<name>A0A0K9Q4J1_ZOSMR</name>
<evidence type="ECO:0000256" key="3">
    <source>
        <dbReference type="ARBA" id="ARBA00022679"/>
    </source>
</evidence>
<protein>
    <submittedName>
        <fullName evidence="9">Uncharacterized protein</fullName>
    </submittedName>
</protein>
<reference evidence="10" key="1">
    <citation type="journal article" date="2016" name="Nature">
        <title>The genome of the seagrass Zostera marina reveals angiosperm adaptation to the sea.</title>
        <authorList>
            <person name="Olsen J.L."/>
            <person name="Rouze P."/>
            <person name="Verhelst B."/>
            <person name="Lin Y.-C."/>
            <person name="Bayer T."/>
            <person name="Collen J."/>
            <person name="Dattolo E."/>
            <person name="De Paoli E."/>
            <person name="Dittami S."/>
            <person name="Maumus F."/>
            <person name="Michel G."/>
            <person name="Kersting A."/>
            <person name="Lauritano C."/>
            <person name="Lohaus R."/>
            <person name="Toepel M."/>
            <person name="Tonon T."/>
            <person name="Vanneste K."/>
            <person name="Amirebrahimi M."/>
            <person name="Brakel J."/>
            <person name="Bostroem C."/>
            <person name="Chovatia M."/>
            <person name="Grimwood J."/>
            <person name="Jenkins J.W."/>
            <person name="Jueterbock A."/>
            <person name="Mraz A."/>
            <person name="Stam W.T."/>
            <person name="Tice H."/>
            <person name="Bornberg-Bauer E."/>
            <person name="Green P.J."/>
            <person name="Pearson G.A."/>
            <person name="Procaccini G."/>
            <person name="Duarte C.M."/>
            <person name="Schmutz J."/>
            <person name="Reusch T.B.H."/>
            <person name="Van de Peer Y."/>
        </authorList>
    </citation>
    <scope>NUCLEOTIDE SEQUENCE [LARGE SCALE GENOMIC DNA]</scope>
    <source>
        <strain evidence="10">cv. Finnish</strain>
    </source>
</reference>
<feature type="binding site" evidence="8">
    <location>
        <position position="29"/>
    </location>
    <ligand>
        <name>UDP-alpha-D-glucose</name>
        <dbReference type="ChEBI" id="CHEBI:58885"/>
    </ligand>
</feature>
<dbReference type="OrthoDB" id="1929172at2759"/>
<dbReference type="GO" id="GO:0012505">
    <property type="term" value="C:endomembrane system"/>
    <property type="evidence" value="ECO:0007669"/>
    <property type="project" value="UniProtKB-SubCell"/>
</dbReference>
<keyword evidence="10" id="KW-1185">Reference proteome</keyword>
<dbReference type="GO" id="GO:0030244">
    <property type="term" value="P:cellulose biosynthetic process"/>
    <property type="evidence" value="ECO:0007669"/>
    <property type="project" value="InterPro"/>
</dbReference>
<evidence type="ECO:0000313" key="10">
    <source>
        <dbReference type="Proteomes" id="UP000036987"/>
    </source>
</evidence>
<feature type="binding site" evidence="8">
    <location>
        <position position="30"/>
    </location>
    <ligand>
        <name>UDP-alpha-D-glucose</name>
        <dbReference type="ChEBI" id="CHEBI:58885"/>
    </ligand>
</feature>
<accession>A0A0K9Q4J1</accession>
<evidence type="ECO:0000313" key="9">
    <source>
        <dbReference type="EMBL" id="KMZ76183.1"/>
    </source>
</evidence>
<keyword evidence="3" id="KW-0808">Transferase</keyword>
<organism evidence="9 10">
    <name type="scientific">Zostera marina</name>
    <name type="common">Eelgrass</name>
    <dbReference type="NCBI Taxonomy" id="29655"/>
    <lineage>
        <taxon>Eukaryota</taxon>
        <taxon>Viridiplantae</taxon>
        <taxon>Streptophyta</taxon>
        <taxon>Embryophyta</taxon>
        <taxon>Tracheophyta</taxon>
        <taxon>Spermatophyta</taxon>
        <taxon>Magnoliopsida</taxon>
        <taxon>Liliopsida</taxon>
        <taxon>Zosteraceae</taxon>
        <taxon>Zostera</taxon>
    </lineage>
</organism>